<evidence type="ECO:0000313" key="1">
    <source>
        <dbReference type="EMBL" id="GKZ28148.1"/>
    </source>
</evidence>
<sequence length="118" mass="12394">MNAVEIVKELHLTLSFPASVAPDLRTLNITVPRESLSGFLDASNDGAGTELDVLGVISAYLEEHLAMKFDLSGAEPTHKGQDYVRLARIACGGFVLGGDGKLKLVAAPPAGENDDSDT</sequence>
<gene>
    <name evidence="1" type="ORF">AbraCBS73388_011842</name>
</gene>
<protein>
    <submittedName>
        <fullName evidence="1">Uncharacterized protein</fullName>
    </submittedName>
</protein>
<comment type="caution">
    <text evidence="1">The sequence shown here is derived from an EMBL/GenBank/DDBJ whole genome shotgun (WGS) entry which is preliminary data.</text>
</comment>
<dbReference type="EMBL" id="BROQ01000955">
    <property type="protein sequence ID" value="GKZ28148.1"/>
    <property type="molecule type" value="Genomic_DNA"/>
</dbReference>
<reference evidence="1" key="1">
    <citation type="submission" date="2022-07" db="EMBL/GenBank/DDBJ databases">
        <title>Taxonomy of Aspergillus series Nigri: significant species reduction supported by multi-species coalescent approaches.</title>
        <authorList>
            <person name="Bian C."/>
            <person name="Kusuya Y."/>
            <person name="Sklenar F."/>
            <person name="D'hooge E."/>
            <person name="Yaguchi T."/>
            <person name="Takahashi H."/>
            <person name="Hubka V."/>
        </authorList>
    </citation>
    <scope>NUCLEOTIDE SEQUENCE</scope>
    <source>
        <strain evidence="1">CBS 733.88</strain>
    </source>
</reference>
<proteinExistence type="predicted"/>
<dbReference type="InterPro" id="IPR025204">
    <property type="entry name" value="CENP-L"/>
</dbReference>
<dbReference type="Proteomes" id="UP001143548">
    <property type="component" value="Unassembled WGS sequence"/>
</dbReference>
<dbReference type="AlphaFoldDB" id="A0A9W5Z3Q4"/>
<evidence type="ECO:0000313" key="2">
    <source>
        <dbReference type="Proteomes" id="UP001143548"/>
    </source>
</evidence>
<accession>A0A9W5Z3Q4</accession>
<feature type="non-terminal residue" evidence="1">
    <location>
        <position position="118"/>
    </location>
</feature>
<organism evidence="1 2">
    <name type="scientific">Aspergillus brasiliensis</name>
    <dbReference type="NCBI Taxonomy" id="319629"/>
    <lineage>
        <taxon>Eukaryota</taxon>
        <taxon>Fungi</taxon>
        <taxon>Dikarya</taxon>
        <taxon>Ascomycota</taxon>
        <taxon>Pezizomycotina</taxon>
        <taxon>Eurotiomycetes</taxon>
        <taxon>Eurotiomycetidae</taxon>
        <taxon>Eurotiales</taxon>
        <taxon>Aspergillaceae</taxon>
        <taxon>Aspergillus</taxon>
        <taxon>Aspergillus subgen. Circumdati</taxon>
    </lineage>
</organism>
<dbReference type="Pfam" id="PF13092">
    <property type="entry name" value="CENP-L"/>
    <property type="match status" value="1"/>
</dbReference>
<name>A0A9W5Z3Q4_9EURO</name>